<dbReference type="Proteomes" id="UP000055024">
    <property type="component" value="Unassembled WGS sequence"/>
</dbReference>
<sequence length="126" mass="13991">MRRSMAAQLAQRLPFSLQQNANLTVRDQRNSTVDALSSSDVYIMAYNDHNSYYSFDVTGAQAARSHTADRHVLSRVAASSFTDNTIKVKPEFIQADRKATRNSGPNANYAHTLIVVLLAFLKIATN</sequence>
<name>A0A0V1HMX4_9BILA</name>
<organism evidence="1 2">
    <name type="scientific">Trichinella zimbabwensis</name>
    <dbReference type="NCBI Taxonomy" id="268475"/>
    <lineage>
        <taxon>Eukaryota</taxon>
        <taxon>Metazoa</taxon>
        <taxon>Ecdysozoa</taxon>
        <taxon>Nematoda</taxon>
        <taxon>Enoplea</taxon>
        <taxon>Dorylaimia</taxon>
        <taxon>Trichinellida</taxon>
        <taxon>Trichinellidae</taxon>
        <taxon>Trichinella</taxon>
    </lineage>
</organism>
<evidence type="ECO:0000313" key="1">
    <source>
        <dbReference type="EMBL" id="KRZ11615.1"/>
    </source>
</evidence>
<protein>
    <submittedName>
        <fullName evidence="1">Uncharacterized protein</fullName>
    </submittedName>
</protein>
<keyword evidence="2" id="KW-1185">Reference proteome</keyword>
<proteinExistence type="predicted"/>
<comment type="caution">
    <text evidence="1">The sequence shown here is derived from an EMBL/GenBank/DDBJ whole genome shotgun (WGS) entry which is preliminary data.</text>
</comment>
<accession>A0A0V1HMX4</accession>
<dbReference type="EMBL" id="JYDP01000048">
    <property type="protein sequence ID" value="KRZ11615.1"/>
    <property type="molecule type" value="Genomic_DNA"/>
</dbReference>
<reference evidence="1 2" key="1">
    <citation type="submission" date="2015-01" db="EMBL/GenBank/DDBJ databases">
        <title>Evolution of Trichinella species and genotypes.</title>
        <authorList>
            <person name="Korhonen P.K."/>
            <person name="Edoardo P."/>
            <person name="Giuseppe L.R."/>
            <person name="Gasser R.B."/>
        </authorList>
    </citation>
    <scope>NUCLEOTIDE SEQUENCE [LARGE SCALE GENOMIC DNA]</scope>
    <source>
        <strain evidence="1">ISS1029</strain>
    </source>
</reference>
<evidence type="ECO:0000313" key="2">
    <source>
        <dbReference type="Proteomes" id="UP000055024"/>
    </source>
</evidence>
<dbReference type="OrthoDB" id="10406669at2759"/>
<dbReference type="AlphaFoldDB" id="A0A0V1HMX4"/>
<gene>
    <name evidence="1" type="ORF">T11_12626</name>
</gene>